<gene>
    <name evidence="10" type="primary">mscS</name>
    <name evidence="10" type="ORF">GCM10017764_13950</name>
</gene>
<keyword evidence="6 7" id="KW-0472">Membrane</keyword>
<feature type="domain" description="Mechanosensitive ion channel MscS C-terminal" evidence="9">
    <location>
        <begin position="189"/>
        <end position="269"/>
    </location>
</feature>
<dbReference type="EMBL" id="BNAF01000004">
    <property type="protein sequence ID" value="GHE31996.1"/>
    <property type="molecule type" value="Genomic_DNA"/>
</dbReference>
<name>A0ABQ3HW69_9SPHI</name>
<dbReference type="Gene3D" id="1.10.287.1260">
    <property type="match status" value="1"/>
</dbReference>
<dbReference type="Gene3D" id="3.30.70.100">
    <property type="match status" value="1"/>
</dbReference>
<dbReference type="InterPro" id="IPR010920">
    <property type="entry name" value="LSM_dom_sf"/>
</dbReference>
<comment type="caution">
    <text evidence="10">The sequence shown here is derived from an EMBL/GenBank/DDBJ whole genome shotgun (WGS) entry which is preliminary data.</text>
</comment>
<dbReference type="SUPFAM" id="SSF50182">
    <property type="entry name" value="Sm-like ribonucleoproteins"/>
    <property type="match status" value="1"/>
</dbReference>
<dbReference type="Pfam" id="PF21082">
    <property type="entry name" value="MS_channel_3rd"/>
    <property type="match status" value="1"/>
</dbReference>
<evidence type="ECO:0000256" key="6">
    <source>
        <dbReference type="ARBA" id="ARBA00023136"/>
    </source>
</evidence>
<evidence type="ECO:0000256" key="5">
    <source>
        <dbReference type="ARBA" id="ARBA00022989"/>
    </source>
</evidence>
<evidence type="ECO:0000313" key="11">
    <source>
        <dbReference type="Proteomes" id="UP000620550"/>
    </source>
</evidence>
<dbReference type="InterPro" id="IPR023408">
    <property type="entry name" value="MscS_beta-dom_sf"/>
</dbReference>
<feature type="transmembrane region" description="Helical" evidence="7">
    <location>
        <begin position="68"/>
        <end position="89"/>
    </location>
</feature>
<dbReference type="InterPro" id="IPR049278">
    <property type="entry name" value="MS_channel_C"/>
</dbReference>
<dbReference type="InterPro" id="IPR045275">
    <property type="entry name" value="MscS_archaea/bacteria_type"/>
</dbReference>
<evidence type="ECO:0000259" key="8">
    <source>
        <dbReference type="Pfam" id="PF00924"/>
    </source>
</evidence>
<feature type="transmembrane region" description="Helical" evidence="7">
    <location>
        <begin position="95"/>
        <end position="127"/>
    </location>
</feature>
<keyword evidence="4 7" id="KW-0812">Transmembrane</keyword>
<dbReference type="PROSITE" id="PS01246">
    <property type="entry name" value="UPF0003"/>
    <property type="match status" value="1"/>
</dbReference>
<evidence type="ECO:0000259" key="9">
    <source>
        <dbReference type="Pfam" id="PF21082"/>
    </source>
</evidence>
<dbReference type="Proteomes" id="UP000620550">
    <property type="component" value="Unassembled WGS sequence"/>
</dbReference>
<keyword evidence="11" id="KW-1185">Reference proteome</keyword>
<dbReference type="Pfam" id="PF00924">
    <property type="entry name" value="MS_channel_2nd"/>
    <property type="match status" value="1"/>
</dbReference>
<organism evidence="10 11">
    <name type="scientific">Sphingobacterium griseoflavum</name>
    <dbReference type="NCBI Taxonomy" id="1474952"/>
    <lineage>
        <taxon>Bacteria</taxon>
        <taxon>Pseudomonadati</taxon>
        <taxon>Bacteroidota</taxon>
        <taxon>Sphingobacteriia</taxon>
        <taxon>Sphingobacteriales</taxon>
        <taxon>Sphingobacteriaceae</taxon>
        <taxon>Sphingobacterium</taxon>
    </lineage>
</organism>
<dbReference type="PANTHER" id="PTHR30221:SF8">
    <property type="entry name" value="SMALL-CONDUCTANCE MECHANOSENSITIVE CHANNEL"/>
    <property type="match status" value="1"/>
</dbReference>
<comment type="similarity">
    <text evidence="2">Belongs to the MscS (TC 1.A.23) family.</text>
</comment>
<evidence type="ECO:0000256" key="7">
    <source>
        <dbReference type="SAM" id="Phobius"/>
    </source>
</evidence>
<comment type="subcellular location">
    <subcellularLocation>
        <location evidence="1">Cell membrane</location>
        <topology evidence="1">Multi-pass membrane protein</topology>
    </subcellularLocation>
</comment>
<dbReference type="InterPro" id="IPR011066">
    <property type="entry name" value="MscS_channel_C_sf"/>
</dbReference>
<dbReference type="InterPro" id="IPR011014">
    <property type="entry name" value="MscS_channel_TM-2"/>
</dbReference>
<feature type="transmembrane region" description="Helical" evidence="7">
    <location>
        <begin position="20"/>
        <end position="47"/>
    </location>
</feature>
<sequence length="287" mass="31408">MNDLNLQHVEDHWNNFITAAIAWAPRAITAVVSAILIYLVGAWLIRVAKRIVDKAFTRRQMEPSLHRFLLNLVSWALNILLFIVVVTQLGVQTSAFVAMIGAAGLAIGLALQGSLANFAGGILILLLKPFRVGDYIAASSGVSGTVREIDIFNTKLTTPQNQLVVVPNGQLSNSSITNYTQMGTRRTWFDIGVSYSADLKQAKEILYGVIAQNQFAFIEPAPQVAVTELGDSAINLSVRVTTSNDNFWTMQEELIIECKLALEQAGIEIPFPQRDVHIKSDGQATSI</sequence>
<accession>A0ABQ3HW69</accession>
<evidence type="ECO:0000256" key="3">
    <source>
        <dbReference type="ARBA" id="ARBA00022475"/>
    </source>
</evidence>
<dbReference type="SUPFAM" id="SSF82861">
    <property type="entry name" value="Mechanosensitive channel protein MscS (YggB), transmembrane region"/>
    <property type="match status" value="1"/>
</dbReference>
<keyword evidence="5 7" id="KW-1133">Transmembrane helix</keyword>
<dbReference type="InterPro" id="IPR006685">
    <property type="entry name" value="MscS_channel_2nd"/>
</dbReference>
<evidence type="ECO:0000313" key="10">
    <source>
        <dbReference type="EMBL" id="GHE31996.1"/>
    </source>
</evidence>
<dbReference type="SUPFAM" id="SSF82689">
    <property type="entry name" value="Mechanosensitive channel protein MscS (YggB), C-terminal domain"/>
    <property type="match status" value="1"/>
</dbReference>
<keyword evidence="3" id="KW-1003">Cell membrane</keyword>
<proteinExistence type="inferred from homology"/>
<reference evidence="11" key="1">
    <citation type="journal article" date="2019" name="Int. J. Syst. Evol. Microbiol.">
        <title>The Global Catalogue of Microorganisms (GCM) 10K type strain sequencing project: providing services to taxonomists for standard genome sequencing and annotation.</title>
        <authorList>
            <consortium name="The Broad Institute Genomics Platform"/>
            <consortium name="The Broad Institute Genome Sequencing Center for Infectious Disease"/>
            <person name="Wu L."/>
            <person name="Ma J."/>
        </authorList>
    </citation>
    <scope>NUCLEOTIDE SEQUENCE [LARGE SCALE GENOMIC DNA]</scope>
    <source>
        <strain evidence="11">CGMCC 1.12966</strain>
    </source>
</reference>
<evidence type="ECO:0000256" key="4">
    <source>
        <dbReference type="ARBA" id="ARBA00022692"/>
    </source>
</evidence>
<dbReference type="InterPro" id="IPR006686">
    <property type="entry name" value="MscS_channel_CS"/>
</dbReference>
<evidence type="ECO:0000256" key="2">
    <source>
        <dbReference type="ARBA" id="ARBA00008017"/>
    </source>
</evidence>
<evidence type="ECO:0000256" key="1">
    <source>
        <dbReference type="ARBA" id="ARBA00004651"/>
    </source>
</evidence>
<dbReference type="PANTHER" id="PTHR30221">
    <property type="entry name" value="SMALL-CONDUCTANCE MECHANOSENSITIVE CHANNEL"/>
    <property type="match status" value="1"/>
</dbReference>
<feature type="domain" description="Mechanosensitive ion channel MscS" evidence="8">
    <location>
        <begin position="114"/>
        <end position="180"/>
    </location>
</feature>
<protein>
    <submittedName>
        <fullName evidence="10">Mechanosensitive ion channel protein</fullName>
    </submittedName>
</protein>
<dbReference type="RefSeq" id="WP_189625917.1">
    <property type="nucleotide sequence ID" value="NZ_BNAF01000004.1"/>
</dbReference>
<dbReference type="Gene3D" id="2.30.30.60">
    <property type="match status" value="1"/>
</dbReference>